<dbReference type="AlphaFoldDB" id="A0A090GD46"/>
<evidence type="ECO:0000313" key="3">
    <source>
        <dbReference type="EMBL" id="CDX57738.1"/>
    </source>
</evidence>
<feature type="compositionally biased region" description="Basic and acidic residues" evidence="1">
    <location>
        <begin position="9"/>
        <end position="26"/>
    </location>
</feature>
<dbReference type="EMBL" id="CCMZ01000034">
    <property type="protein sequence ID" value="CDX23190.1"/>
    <property type="molecule type" value="Genomic_DNA"/>
</dbReference>
<proteinExistence type="predicted"/>
<dbReference type="EMBL" id="CCNE01000021">
    <property type="protein sequence ID" value="CDX57738.1"/>
    <property type="molecule type" value="Genomic_DNA"/>
</dbReference>
<evidence type="ECO:0000256" key="1">
    <source>
        <dbReference type="SAM" id="MobiDB-lite"/>
    </source>
</evidence>
<gene>
    <name evidence="2" type="ORF">MPL3356_40264</name>
    <name evidence="3" type="ORF">MPL3365_280012</name>
</gene>
<evidence type="ECO:0000313" key="4">
    <source>
        <dbReference type="Proteomes" id="UP000045285"/>
    </source>
</evidence>
<dbReference type="Proteomes" id="UP000045285">
    <property type="component" value="Unassembled WGS sequence"/>
</dbReference>
<evidence type="ECO:0000313" key="5">
    <source>
        <dbReference type="Proteomes" id="UP000046122"/>
    </source>
</evidence>
<keyword evidence="4" id="KW-1185">Reference proteome</keyword>
<dbReference type="Proteomes" id="UP000046122">
    <property type="component" value="Unassembled WGS sequence"/>
</dbReference>
<evidence type="ECO:0000313" key="2">
    <source>
        <dbReference type="EMBL" id="CDX23190.1"/>
    </source>
</evidence>
<protein>
    <submittedName>
        <fullName evidence="3">Uncharacterized protein</fullName>
    </submittedName>
</protein>
<reference evidence="3 5" key="1">
    <citation type="submission" date="2014-08" db="EMBL/GenBank/DDBJ databases">
        <authorList>
            <person name="Moulin Lionel"/>
        </authorList>
    </citation>
    <scope>NUCLEOTIDE SEQUENCE [LARGE SCALE GENOMIC DNA]</scope>
</reference>
<organism evidence="3 5">
    <name type="scientific">Mesorhizobium plurifarium</name>
    <dbReference type="NCBI Taxonomy" id="69974"/>
    <lineage>
        <taxon>Bacteria</taxon>
        <taxon>Pseudomonadati</taxon>
        <taxon>Pseudomonadota</taxon>
        <taxon>Alphaproteobacteria</taxon>
        <taxon>Hyphomicrobiales</taxon>
        <taxon>Phyllobacteriaceae</taxon>
        <taxon>Mesorhizobium</taxon>
    </lineage>
</organism>
<feature type="region of interest" description="Disordered" evidence="1">
    <location>
        <begin position="1"/>
        <end position="26"/>
    </location>
</feature>
<accession>A0A090GD46</accession>
<sequence>MLASPPNKKPFERMSRAAIREDRSYD</sequence>
<name>A0A090GD46_MESPL</name>
<reference evidence="4" key="2">
    <citation type="submission" date="2014-08" db="EMBL/GenBank/DDBJ databases">
        <authorList>
            <person name="Moulin L."/>
        </authorList>
    </citation>
    <scope>NUCLEOTIDE SEQUENCE [LARGE SCALE GENOMIC DNA]</scope>
</reference>